<keyword evidence="3" id="KW-1185">Reference proteome</keyword>
<feature type="transmembrane region" description="Helical" evidence="1">
    <location>
        <begin position="48"/>
        <end position="70"/>
    </location>
</feature>
<evidence type="ECO:0008006" key="4">
    <source>
        <dbReference type="Google" id="ProtNLM"/>
    </source>
</evidence>
<evidence type="ECO:0000313" key="3">
    <source>
        <dbReference type="Proteomes" id="UP001595462"/>
    </source>
</evidence>
<keyword evidence="1" id="KW-0812">Transmembrane</keyword>
<evidence type="ECO:0000313" key="2">
    <source>
        <dbReference type="EMBL" id="MFC3104933.1"/>
    </source>
</evidence>
<keyword evidence="1" id="KW-0472">Membrane</keyword>
<feature type="transmembrane region" description="Helical" evidence="1">
    <location>
        <begin position="12"/>
        <end position="36"/>
    </location>
</feature>
<sequence>MSIKAKIVSALGLNVLMWLAMWMVFAGLMFCAAGAYMALADRLTPVQAALITGGGLIAVVAILGLCALVASRSNKGSSDSVLSDSPDNALEHQLRPMIGDRATDWAKHNTGMAIVGALSAGVILTASPRLRSTLVRAVGPIFTRKAIRAFQQFSDRD</sequence>
<dbReference type="EMBL" id="JBHRSS010000006">
    <property type="protein sequence ID" value="MFC3104933.1"/>
    <property type="molecule type" value="Genomic_DNA"/>
</dbReference>
<gene>
    <name evidence="2" type="ORF">ACFOSU_13715</name>
</gene>
<proteinExistence type="predicted"/>
<name>A0ABV7EQC3_9GAMM</name>
<reference evidence="3" key="1">
    <citation type="journal article" date="2019" name="Int. J. Syst. Evol. Microbiol.">
        <title>The Global Catalogue of Microorganisms (GCM) 10K type strain sequencing project: providing services to taxonomists for standard genome sequencing and annotation.</title>
        <authorList>
            <consortium name="The Broad Institute Genomics Platform"/>
            <consortium name="The Broad Institute Genome Sequencing Center for Infectious Disease"/>
            <person name="Wu L."/>
            <person name="Ma J."/>
        </authorList>
    </citation>
    <scope>NUCLEOTIDE SEQUENCE [LARGE SCALE GENOMIC DNA]</scope>
    <source>
        <strain evidence="3">KCTC 52640</strain>
    </source>
</reference>
<protein>
    <recommendedName>
        <fullName evidence="4">Phage holin family protein</fullName>
    </recommendedName>
</protein>
<accession>A0ABV7EQC3</accession>
<dbReference type="Proteomes" id="UP001595462">
    <property type="component" value="Unassembled WGS sequence"/>
</dbReference>
<evidence type="ECO:0000256" key="1">
    <source>
        <dbReference type="SAM" id="Phobius"/>
    </source>
</evidence>
<keyword evidence="1" id="KW-1133">Transmembrane helix</keyword>
<comment type="caution">
    <text evidence="2">The sequence shown here is derived from an EMBL/GenBank/DDBJ whole genome shotgun (WGS) entry which is preliminary data.</text>
</comment>
<organism evidence="2 3">
    <name type="scientific">Salinisphaera aquimarina</name>
    <dbReference type="NCBI Taxonomy" id="2094031"/>
    <lineage>
        <taxon>Bacteria</taxon>
        <taxon>Pseudomonadati</taxon>
        <taxon>Pseudomonadota</taxon>
        <taxon>Gammaproteobacteria</taxon>
        <taxon>Salinisphaerales</taxon>
        <taxon>Salinisphaeraceae</taxon>
        <taxon>Salinisphaera</taxon>
    </lineage>
</organism>
<dbReference type="RefSeq" id="WP_380690494.1">
    <property type="nucleotide sequence ID" value="NZ_JBHRSS010000006.1"/>
</dbReference>